<accession>A0A8H6IYB1</accession>
<evidence type="ECO:0000313" key="1">
    <source>
        <dbReference type="EMBL" id="KAF6803112.1"/>
    </source>
</evidence>
<name>A0A8H6IYB1_9PEZI</name>
<dbReference type="EMBL" id="WIGN01000248">
    <property type="protein sequence ID" value="KAF6803112.1"/>
    <property type="molecule type" value="Genomic_DNA"/>
</dbReference>
<comment type="caution">
    <text evidence="1">The sequence shown here is derived from an EMBL/GenBank/DDBJ whole genome shotgun (WGS) entry which is preliminary data.</text>
</comment>
<dbReference type="AlphaFoldDB" id="A0A8H6IYB1"/>
<evidence type="ECO:0000313" key="2">
    <source>
        <dbReference type="Proteomes" id="UP000652219"/>
    </source>
</evidence>
<protein>
    <submittedName>
        <fullName evidence="1">Covalently-linked cell wall protein</fullName>
    </submittedName>
</protein>
<reference evidence="1 2" key="1">
    <citation type="journal article" date="2020" name="Phytopathology">
        <title>Genome Sequence Resources of Colletotrichum truncatum, C. plurivorum, C. musicola, and C. sojae: Four Species Pathogenic to Soybean (Glycine max).</title>
        <authorList>
            <person name="Rogerio F."/>
            <person name="Boufleur T.R."/>
            <person name="Ciampi-Guillardi M."/>
            <person name="Sukno S.A."/>
            <person name="Thon M.R."/>
            <person name="Massola Junior N.S."/>
            <person name="Baroncelli R."/>
        </authorList>
    </citation>
    <scope>NUCLEOTIDE SEQUENCE [LARGE SCALE GENOMIC DNA]</scope>
    <source>
        <strain evidence="1 2">LFN0009</strain>
    </source>
</reference>
<dbReference type="Proteomes" id="UP000652219">
    <property type="component" value="Unassembled WGS sequence"/>
</dbReference>
<proteinExistence type="predicted"/>
<sequence length="195" mass="20799">MGVGCSCAAEATVVTVIEDGQPQAVPTTVPIPICQIGDGQIQGHTAPCGELPHVAKTASSFEWLKHLNSLCLSGVFPSNVFLTSLFLRPGGRWAHFIIPQQTSLLPSSIFLANLSPNSIFLEEFYVRTSSVSCSVAAGCALDHWGGGQPLSKMTNYTHAKWAWVALVLHYVRKEDKGGPGVKAGVSIGGHLERLF</sequence>
<gene>
    <name evidence="1" type="ORF">CSOJ01_11130</name>
</gene>
<organism evidence="1 2">
    <name type="scientific">Colletotrichum sojae</name>
    <dbReference type="NCBI Taxonomy" id="2175907"/>
    <lineage>
        <taxon>Eukaryota</taxon>
        <taxon>Fungi</taxon>
        <taxon>Dikarya</taxon>
        <taxon>Ascomycota</taxon>
        <taxon>Pezizomycotina</taxon>
        <taxon>Sordariomycetes</taxon>
        <taxon>Hypocreomycetidae</taxon>
        <taxon>Glomerellales</taxon>
        <taxon>Glomerellaceae</taxon>
        <taxon>Colletotrichum</taxon>
        <taxon>Colletotrichum orchidearum species complex</taxon>
    </lineage>
</organism>
<keyword evidence="2" id="KW-1185">Reference proteome</keyword>